<evidence type="ECO:0000313" key="4">
    <source>
        <dbReference type="Proteomes" id="UP000787635"/>
    </source>
</evidence>
<evidence type="ECO:0000256" key="1">
    <source>
        <dbReference type="ARBA" id="ARBA00008645"/>
    </source>
</evidence>
<protein>
    <submittedName>
        <fullName evidence="3">Alpha/beta hydrolase</fullName>
    </submittedName>
</protein>
<accession>A0ABX1EAR3</accession>
<organism evidence="3 4">
    <name type="scientific">Falsiroseomonas selenitidurans</name>
    <dbReference type="NCBI Taxonomy" id="2716335"/>
    <lineage>
        <taxon>Bacteria</taxon>
        <taxon>Pseudomonadati</taxon>
        <taxon>Pseudomonadota</taxon>
        <taxon>Alphaproteobacteria</taxon>
        <taxon>Acetobacterales</taxon>
        <taxon>Roseomonadaceae</taxon>
        <taxon>Falsiroseomonas</taxon>
    </lineage>
</organism>
<dbReference type="PANTHER" id="PTHR43039">
    <property type="entry name" value="ESTERASE-RELATED"/>
    <property type="match status" value="1"/>
</dbReference>
<proteinExistence type="inferred from homology"/>
<sequence>MGRGRVPVLLAHGYGCDQSIWRLLAPRLAEDFSVFLFDHVGAGGAAAPFDPQRHATLHGYAEDLLAICRALDQGPLVFIGHSVSASIGLLAAARAPALFSRLVLITPSPRYIDEGDYVGGFSAEDIEALLALLQADQQGWAAAMAPTIMGNPDQPELAAELEQRFCRLDPTVAVGFARATFTADNRADLPWVRTRTLLLQCQDDPIAPPAVGAYMRDRLPDAALVTLAATGHCPHLSAPAETAAAIRHFLRDLIGSDGR</sequence>
<feature type="domain" description="AB hydrolase-1" evidence="2">
    <location>
        <begin position="8"/>
        <end position="245"/>
    </location>
</feature>
<comment type="similarity">
    <text evidence="1">Belongs to the AB hydrolase superfamily.</text>
</comment>
<keyword evidence="4" id="KW-1185">Reference proteome</keyword>
<reference evidence="3 4" key="1">
    <citation type="submission" date="2020-03" db="EMBL/GenBank/DDBJ databases">
        <title>Roseomonas selenitidurans sp. nov. isolated from urban soil.</title>
        <authorList>
            <person name="Liu H."/>
        </authorList>
    </citation>
    <scope>NUCLEOTIDE SEQUENCE [LARGE SCALE GENOMIC DNA]</scope>
    <source>
        <strain evidence="3 4">BU-1</strain>
    </source>
</reference>
<dbReference type="Pfam" id="PF12697">
    <property type="entry name" value="Abhydrolase_6"/>
    <property type="match status" value="1"/>
</dbReference>
<evidence type="ECO:0000259" key="2">
    <source>
        <dbReference type="Pfam" id="PF12697"/>
    </source>
</evidence>
<dbReference type="InterPro" id="IPR000073">
    <property type="entry name" value="AB_hydrolase_1"/>
</dbReference>
<gene>
    <name evidence="3" type="ORF">HEQ75_23940</name>
</gene>
<dbReference type="SUPFAM" id="SSF53474">
    <property type="entry name" value="alpha/beta-Hydrolases"/>
    <property type="match status" value="1"/>
</dbReference>
<dbReference type="Gene3D" id="3.40.50.1820">
    <property type="entry name" value="alpha/beta hydrolase"/>
    <property type="match status" value="1"/>
</dbReference>
<evidence type="ECO:0000313" key="3">
    <source>
        <dbReference type="EMBL" id="NKC33930.1"/>
    </source>
</evidence>
<name>A0ABX1EAR3_9PROT</name>
<dbReference type="EMBL" id="JAAVNE010000059">
    <property type="protein sequence ID" value="NKC33930.1"/>
    <property type="molecule type" value="Genomic_DNA"/>
</dbReference>
<dbReference type="GO" id="GO:0016787">
    <property type="term" value="F:hydrolase activity"/>
    <property type="evidence" value="ECO:0007669"/>
    <property type="project" value="UniProtKB-KW"/>
</dbReference>
<dbReference type="InterPro" id="IPR029058">
    <property type="entry name" value="AB_hydrolase_fold"/>
</dbReference>
<keyword evidence="3" id="KW-0378">Hydrolase</keyword>
<dbReference type="Proteomes" id="UP000787635">
    <property type="component" value="Unassembled WGS sequence"/>
</dbReference>
<comment type="caution">
    <text evidence="3">The sequence shown here is derived from an EMBL/GenBank/DDBJ whole genome shotgun (WGS) entry which is preliminary data.</text>
</comment>